<evidence type="ECO:0000259" key="2">
    <source>
        <dbReference type="PROSITE" id="PS50987"/>
    </source>
</evidence>
<dbReference type="PANTHER" id="PTHR38600:SF2">
    <property type="entry name" value="SLL0088 PROTEIN"/>
    <property type="match status" value="1"/>
</dbReference>
<evidence type="ECO:0000256" key="1">
    <source>
        <dbReference type="SAM" id="MobiDB-lite"/>
    </source>
</evidence>
<dbReference type="SUPFAM" id="SSF46785">
    <property type="entry name" value="Winged helix' DNA-binding domain"/>
    <property type="match status" value="1"/>
</dbReference>
<feature type="domain" description="HTH arsR-type" evidence="2">
    <location>
        <begin position="1"/>
        <end position="112"/>
    </location>
</feature>
<proteinExistence type="predicted"/>
<dbReference type="PANTHER" id="PTHR38600">
    <property type="entry name" value="TRANSCRIPTIONAL REGULATORY PROTEIN"/>
    <property type="match status" value="1"/>
</dbReference>
<name>A0A2S6AEH1_9NOCA</name>
<dbReference type="InterPro" id="IPR036390">
    <property type="entry name" value="WH_DNA-bd_sf"/>
</dbReference>
<dbReference type="Proteomes" id="UP000239874">
    <property type="component" value="Unassembled WGS sequence"/>
</dbReference>
<feature type="compositionally biased region" description="Basic and acidic residues" evidence="1">
    <location>
        <begin position="107"/>
        <end position="117"/>
    </location>
</feature>
<feature type="region of interest" description="Disordered" evidence="1">
    <location>
        <begin position="97"/>
        <end position="117"/>
    </location>
</feature>
<sequence length="117" mass="13160">MLNQSERLDLIFRALTDPTRRYLLERLSRGPAAVSALAEPLEMSLAAVVQHLQVLQDAGLVRSEKVGRVRTCHLIPDALRPAEDWLHARQTPWERRLDALGTTLAEHPAHPEPEESS</sequence>
<dbReference type="InterPro" id="IPR011991">
    <property type="entry name" value="ArsR-like_HTH"/>
</dbReference>
<comment type="caution">
    <text evidence="3">The sequence shown here is derived from an EMBL/GenBank/DDBJ whole genome shotgun (WGS) entry which is preliminary data.</text>
</comment>
<evidence type="ECO:0000313" key="3">
    <source>
        <dbReference type="EMBL" id="PPJ32767.1"/>
    </source>
</evidence>
<dbReference type="PRINTS" id="PR00778">
    <property type="entry name" value="HTHARSR"/>
</dbReference>
<protein>
    <submittedName>
        <fullName evidence="3">Transcriptional regulator</fullName>
    </submittedName>
</protein>
<dbReference type="OrthoDB" id="9806976at2"/>
<dbReference type="SMART" id="SM00418">
    <property type="entry name" value="HTH_ARSR"/>
    <property type="match status" value="1"/>
</dbReference>
<dbReference type="InterPro" id="IPR036388">
    <property type="entry name" value="WH-like_DNA-bd_sf"/>
</dbReference>
<dbReference type="EMBL" id="PSZC01000037">
    <property type="protein sequence ID" value="PPJ32767.1"/>
    <property type="molecule type" value="Genomic_DNA"/>
</dbReference>
<dbReference type="PROSITE" id="PS50987">
    <property type="entry name" value="HTH_ARSR_2"/>
    <property type="match status" value="1"/>
</dbReference>
<accession>A0A2S6AEH1</accession>
<dbReference type="AlphaFoldDB" id="A0A2S6AEH1"/>
<dbReference type="RefSeq" id="WP_104379384.1">
    <property type="nucleotide sequence ID" value="NZ_PSZC01000037.1"/>
</dbReference>
<evidence type="ECO:0000313" key="4">
    <source>
        <dbReference type="Proteomes" id="UP000239874"/>
    </source>
</evidence>
<dbReference type="Pfam" id="PF12840">
    <property type="entry name" value="HTH_20"/>
    <property type="match status" value="1"/>
</dbReference>
<dbReference type="Gene3D" id="1.10.10.10">
    <property type="entry name" value="Winged helix-like DNA-binding domain superfamily/Winged helix DNA-binding domain"/>
    <property type="match status" value="1"/>
</dbReference>
<dbReference type="InterPro" id="IPR001845">
    <property type="entry name" value="HTH_ArsR_DNA-bd_dom"/>
</dbReference>
<organism evidence="3 4">
    <name type="scientific">Nocardia nova</name>
    <dbReference type="NCBI Taxonomy" id="37330"/>
    <lineage>
        <taxon>Bacteria</taxon>
        <taxon>Bacillati</taxon>
        <taxon>Actinomycetota</taxon>
        <taxon>Actinomycetes</taxon>
        <taxon>Mycobacteriales</taxon>
        <taxon>Nocardiaceae</taxon>
        <taxon>Nocardia</taxon>
    </lineage>
</organism>
<reference evidence="3 4" key="1">
    <citation type="submission" date="2018-02" db="EMBL/GenBank/DDBJ databases">
        <title>8 Nocardia nova and 1 Nocardia cyriacigeorgica strain used for evolution to TMP-SMX.</title>
        <authorList>
            <person name="Mehta H."/>
            <person name="Weng J."/>
            <person name="Shamoo Y."/>
        </authorList>
    </citation>
    <scope>NUCLEOTIDE SEQUENCE [LARGE SCALE GENOMIC DNA]</scope>
    <source>
        <strain evidence="3 4">MDA3139</strain>
    </source>
</reference>
<dbReference type="CDD" id="cd00090">
    <property type="entry name" value="HTH_ARSR"/>
    <property type="match status" value="1"/>
</dbReference>
<gene>
    <name evidence="3" type="ORF">C5E45_32350</name>
</gene>
<dbReference type="NCBIfam" id="NF033788">
    <property type="entry name" value="HTH_metalloreg"/>
    <property type="match status" value="1"/>
</dbReference>
<dbReference type="GO" id="GO:0003700">
    <property type="term" value="F:DNA-binding transcription factor activity"/>
    <property type="evidence" value="ECO:0007669"/>
    <property type="project" value="InterPro"/>
</dbReference>